<evidence type="ECO:0000256" key="5">
    <source>
        <dbReference type="ARBA" id="ARBA00023027"/>
    </source>
</evidence>
<comment type="similarity">
    <text evidence="7">In the N-terminal section; belongs to the aldehyde dehydrogenase family.</text>
</comment>
<evidence type="ECO:0000256" key="4">
    <source>
        <dbReference type="ARBA" id="ARBA00023004"/>
    </source>
</evidence>
<protein>
    <recommendedName>
        <fullName evidence="2">alcohol dehydrogenase</fullName>
        <ecNumber evidence="2">1.1.1.1</ecNumber>
    </recommendedName>
</protein>
<keyword evidence="3 13" id="KW-0560">Oxidoreductase</keyword>
<evidence type="ECO:0000256" key="2">
    <source>
        <dbReference type="ARBA" id="ARBA00013190"/>
    </source>
</evidence>
<dbReference type="PANTHER" id="PTHR11496:SF83">
    <property type="entry name" value="HYDROXYACID-OXOACID TRANSHYDROGENASE, MITOCHONDRIAL"/>
    <property type="match status" value="1"/>
</dbReference>
<dbReference type="CDD" id="cd07122">
    <property type="entry name" value="ALDH_F20_ACDH"/>
    <property type="match status" value="1"/>
</dbReference>
<keyword evidence="5" id="KW-0520">NAD</keyword>
<feature type="domain" description="Aldehyde dehydrogenase" evidence="10">
    <location>
        <begin position="39"/>
        <end position="308"/>
    </location>
</feature>
<evidence type="ECO:0000259" key="11">
    <source>
        <dbReference type="Pfam" id="PF00465"/>
    </source>
</evidence>
<dbReference type="InterPro" id="IPR016162">
    <property type="entry name" value="Ald_DH_N"/>
</dbReference>
<dbReference type="Gene3D" id="3.40.50.1970">
    <property type="match status" value="1"/>
</dbReference>
<dbReference type="InterPro" id="IPR056798">
    <property type="entry name" value="ADH_Fe_C"/>
</dbReference>
<dbReference type="InterPro" id="IPR039697">
    <property type="entry name" value="Alcohol_dehydrogenase_Fe"/>
</dbReference>
<evidence type="ECO:0000259" key="10">
    <source>
        <dbReference type="Pfam" id="PF00171"/>
    </source>
</evidence>
<comment type="similarity">
    <text evidence="8">In the C-terminal section; belongs to the iron-containing alcohol dehydrogenase family.</text>
</comment>
<evidence type="ECO:0000313" key="14">
    <source>
        <dbReference type="Proteomes" id="UP000640489"/>
    </source>
</evidence>
<dbReference type="EC" id="1.1.1.1" evidence="2"/>
<dbReference type="SUPFAM" id="SSF56796">
    <property type="entry name" value="Dehydroquinate synthase-like"/>
    <property type="match status" value="1"/>
</dbReference>
<dbReference type="FunFam" id="1.20.1090.10:FF:000001">
    <property type="entry name" value="Aldehyde-alcohol dehydrogenase"/>
    <property type="match status" value="1"/>
</dbReference>
<dbReference type="EMBL" id="JADKPN010000016">
    <property type="protein sequence ID" value="MBF4765495.1"/>
    <property type="molecule type" value="Genomic_DNA"/>
</dbReference>
<evidence type="ECO:0000256" key="8">
    <source>
        <dbReference type="ARBA" id="ARBA00035645"/>
    </source>
</evidence>
<dbReference type="GO" id="GO:0008774">
    <property type="term" value="F:acetaldehyde dehydrogenase (acetylating) activity"/>
    <property type="evidence" value="ECO:0007669"/>
    <property type="project" value="UniProtKB-EC"/>
</dbReference>
<evidence type="ECO:0000256" key="1">
    <source>
        <dbReference type="ARBA" id="ARBA00001954"/>
    </source>
</evidence>
<keyword evidence="4" id="KW-0408">Iron</keyword>
<evidence type="ECO:0000256" key="7">
    <source>
        <dbReference type="ARBA" id="ARBA00035641"/>
    </source>
</evidence>
<dbReference type="Pfam" id="PF25137">
    <property type="entry name" value="ADH_Fe_C"/>
    <property type="match status" value="1"/>
</dbReference>
<gene>
    <name evidence="13" type="primary">adhE</name>
    <name evidence="13" type="synonym">adhC</name>
    <name evidence="13" type="ORF">ISU07_20390</name>
</gene>
<dbReference type="InterPro" id="IPR012079">
    <property type="entry name" value="Bifunc_Ald-ADH"/>
</dbReference>
<dbReference type="Proteomes" id="UP000640489">
    <property type="component" value="Unassembled WGS sequence"/>
</dbReference>
<dbReference type="SUPFAM" id="SSF53720">
    <property type="entry name" value="ALDH-like"/>
    <property type="match status" value="1"/>
</dbReference>
<keyword evidence="6" id="KW-0511">Multifunctional enzyme</keyword>
<reference evidence="13" key="1">
    <citation type="submission" date="2020-11" db="EMBL/GenBank/DDBJ databases">
        <title>Nocardioides sp. nov., isolated from Soil of Cynanchum wilfordii Hemsley rhizosphere.</title>
        <authorList>
            <person name="Lee J.-S."/>
            <person name="Suh M.K."/>
            <person name="Kim J.-S."/>
        </authorList>
    </citation>
    <scope>NUCLEOTIDE SEQUENCE</scope>
    <source>
        <strain evidence="13">KCTC 19275</strain>
    </source>
</reference>
<dbReference type="NCBIfam" id="NF010378">
    <property type="entry name" value="PRK13805.1"/>
    <property type="match status" value="1"/>
</dbReference>
<feature type="domain" description="Alcohol dehydrogenase iron-type/glycerol dehydrogenase GldA" evidence="11">
    <location>
        <begin position="492"/>
        <end position="663"/>
    </location>
</feature>
<dbReference type="InterPro" id="IPR015590">
    <property type="entry name" value="Aldehyde_DH_dom"/>
</dbReference>
<name>A0A930YMC9_9ACTN</name>
<proteinExistence type="inferred from homology"/>
<feature type="region of interest" description="Disordered" evidence="9">
    <location>
        <begin position="1"/>
        <end position="39"/>
    </location>
</feature>
<dbReference type="PROSITE" id="PS00913">
    <property type="entry name" value="ADH_IRON_1"/>
    <property type="match status" value="1"/>
</dbReference>
<comment type="cofactor">
    <cofactor evidence="1">
        <name>Fe(2+)</name>
        <dbReference type="ChEBI" id="CHEBI:29033"/>
    </cofactor>
</comment>
<dbReference type="CDD" id="cd08178">
    <property type="entry name" value="AAD_C"/>
    <property type="match status" value="1"/>
</dbReference>
<dbReference type="RefSeq" id="WP_194708682.1">
    <property type="nucleotide sequence ID" value="NZ_JADKPN010000016.1"/>
</dbReference>
<dbReference type="Pfam" id="PF00171">
    <property type="entry name" value="Aldedh"/>
    <property type="match status" value="1"/>
</dbReference>
<evidence type="ECO:0000256" key="6">
    <source>
        <dbReference type="ARBA" id="ARBA00023268"/>
    </source>
</evidence>
<dbReference type="AlphaFoldDB" id="A0A930YMC9"/>
<dbReference type="FunFam" id="3.40.50.1970:FF:000003">
    <property type="entry name" value="Alcohol dehydrogenase, iron-containing"/>
    <property type="match status" value="1"/>
</dbReference>
<dbReference type="InterPro" id="IPR016163">
    <property type="entry name" value="Ald_DH_C"/>
</dbReference>
<dbReference type="Gene3D" id="3.40.309.10">
    <property type="entry name" value="Aldehyde Dehydrogenase, Chain A, domain 2"/>
    <property type="match status" value="1"/>
</dbReference>
<accession>A0A930YMC9</accession>
<dbReference type="InterPro" id="IPR034789">
    <property type="entry name" value="AAD_C"/>
</dbReference>
<dbReference type="GO" id="GO:0046872">
    <property type="term" value="F:metal ion binding"/>
    <property type="evidence" value="ECO:0007669"/>
    <property type="project" value="InterPro"/>
</dbReference>
<dbReference type="GO" id="GO:0004022">
    <property type="term" value="F:alcohol dehydrogenase (NAD+) activity"/>
    <property type="evidence" value="ECO:0007669"/>
    <property type="project" value="UniProtKB-EC"/>
</dbReference>
<dbReference type="InterPro" id="IPR018211">
    <property type="entry name" value="ADH_Fe_CS"/>
</dbReference>
<dbReference type="Pfam" id="PF00465">
    <property type="entry name" value="Fe-ADH"/>
    <property type="match status" value="1"/>
</dbReference>
<dbReference type="InterPro" id="IPR016161">
    <property type="entry name" value="Ald_DH/histidinol_DH"/>
</dbReference>
<dbReference type="InterPro" id="IPR001670">
    <property type="entry name" value="ADH_Fe/GldA"/>
</dbReference>
<evidence type="ECO:0000259" key="12">
    <source>
        <dbReference type="Pfam" id="PF25137"/>
    </source>
</evidence>
<organism evidence="13 14">
    <name type="scientific">Nocardioides islandensis</name>
    <dbReference type="NCBI Taxonomy" id="433663"/>
    <lineage>
        <taxon>Bacteria</taxon>
        <taxon>Bacillati</taxon>
        <taxon>Actinomycetota</taxon>
        <taxon>Actinomycetes</taxon>
        <taxon>Propionibacteriales</taxon>
        <taxon>Nocardioidaceae</taxon>
        <taxon>Nocardioides</taxon>
    </lineage>
</organism>
<comment type="caution">
    <text evidence="13">The sequence shown here is derived from an EMBL/GenBank/DDBJ whole genome shotgun (WGS) entry which is preliminary data.</text>
</comment>
<dbReference type="PANTHER" id="PTHR11496">
    <property type="entry name" value="ALCOHOL DEHYDROGENASE"/>
    <property type="match status" value="1"/>
</dbReference>
<sequence length="892" mass="95357">MGKSDVDVRPAAAAEAVAKHEPPPSPATSPATPAGTTDERLHEVDVVVDRAAEAARAFRLLDQQQVDAIVAAMARAGIRAAAELATLAIEETGFGVFEDKVVKNYVATEFLSDYLRDKRSVGVIEEDVERNIVRVAEPIGVLLAITPVTNPTSTVLYKAIVAAKTRNAIIFRPSPYAIRSCERSVAVLREAAEAVGMPLGALQVVPDAAHDVTHYLFKHPGVDFIWVTGGPKIVALANAAGKPGLSVGPGNAPTYIHHTADIPGAVVDILISKTFDASVICPAEQTCIVDDEVYDEVQDEFLRMGAHLLTGEQVGQLVQFAFGDGDKVNMAALGQPAAELAARSGFSVPPLTKILLAPLPADLEQLASHPLLQEKLMPVLGLVRSPDVPHAVQVAVLVTEHGGLGHTSAVYARDAAVVDLFAASVRTGRILVNAPTAVGALGGVYNNLTPTFSLGCGTWGGSVTTENVNYEQLLNIKTVSHRRTPSQWFRVPSNTFFNAGALDNLRDLDCEVAVVVTDAANEARGVTDMVRSKLRTSHVHVFSEVVPEPDEETIRRGVAMLEKTQPDLLVAVGGGSVLDAAKAMRLFFEHPDRRLEDLTVPFLDPRKRMADFPREPHTVRLVAVPTTSGTGSEVSPAAVVTVGERKETLVDYCLVPDVAIVDPLLTLSMPESVTLDSGIDALTHALEAVVSIFASPYTDAFCVQAARLIFDALPRVLDDPADLAARTDMANAATLAGLAFSNAFVGTNHALAHAVGARFHIAHGRANGVFLPLVLRYNAELPTKFMPAPGYSAYIAPQKYAQLGRVVFGGSDPAESRRRLFEGVEALLDRLGMPRSLQELGVDEQEFEQALPTLAMTAFQDLSNRTNPRMPLLKEIVELLRTGFVGGRVDAH</sequence>
<feature type="domain" description="Fe-containing alcohol dehydrogenase-like C-terminal" evidence="12">
    <location>
        <begin position="674"/>
        <end position="882"/>
    </location>
</feature>
<evidence type="ECO:0000313" key="13">
    <source>
        <dbReference type="EMBL" id="MBF4765495.1"/>
    </source>
</evidence>
<dbReference type="Gene3D" id="3.40.605.10">
    <property type="entry name" value="Aldehyde Dehydrogenase, Chain A, domain 1"/>
    <property type="match status" value="1"/>
</dbReference>
<keyword evidence="14" id="KW-1185">Reference proteome</keyword>
<dbReference type="Gene3D" id="1.20.1090.10">
    <property type="entry name" value="Dehydroquinate synthase-like - alpha domain"/>
    <property type="match status" value="1"/>
</dbReference>
<evidence type="ECO:0000256" key="9">
    <source>
        <dbReference type="SAM" id="MobiDB-lite"/>
    </source>
</evidence>
<evidence type="ECO:0000256" key="3">
    <source>
        <dbReference type="ARBA" id="ARBA00023002"/>
    </source>
</evidence>